<dbReference type="EC" id="3.4.11.18" evidence="6 7"/>
<keyword evidence="10" id="KW-1185">Reference proteome</keyword>
<protein>
    <recommendedName>
        <fullName evidence="6 7">Methionine aminopeptidase</fullName>
        <shortName evidence="6">MAP</shortName>
        <shortName evidence="6">MetAP</shortName>
        <ecNumber evidence="6 7">3.4.11.18</ecNumber>
    </recommendedName>
    <alternativeName>
        <fullName evidence="6">Peptidase M</fullName>
    </alternativeName>
</protein>
<feature type="binding site" evidence="6">
    <location>
        <position position="207"/>
    </location>
    <ligand>
        <name>a divalent metal cation</name>
        <dbReference type="ChEBI" id="CHEBI:60240"/>
        <label>2</label>
        <note>catalytic</note>
    </ligand>
</feature>
<dbReference type="SUPFAM" id="SSF55920">
    <property type="entry name" value="Creatinase/aminopeptidase"/>
    <property type="match status" value="1"/>
</dbReference>
<feature type="binding site" evidence="6">
    <location>
        <position position="83"/>
    </location>
    <ligand>
        <name>substrate</name>
    </ligand>
</feature>
<dbReference type="Gene3D" id="3.90.230.10">
    <property type="entry name" value="Creatinase/methionine aminopeptidase superfamily"/>
    <property type="match status" value="1"/>
</dbReference>
<evidence type="ECO:0000256" key="7">
    <source>
        <dbReference type="RuleBase" id="RU003653"/>
    </source>
</evidence>
<evidence type="ECO:0000256" key="3">
    <source>
        <dbReference type="ARBA" id="ARBA00022670"/>
    </source>
</evidence>
<proteinExistence type="inferred from homology"/>
<feature type="binding site" evidence="6">
    <location>
        <position position="174"/>
    </location>
    <ligand>
        <name>a divalent metal cation</name>
        <dbReference type="ChEBI" id="CHEBI:60240"/>
        <label>2</label>
        <note>catalytic</note>
    </ligand>
</feature>
<dbReference type="Proteomes" id="UP000634522">
    <property type="component" value="Unassembled WGS sequence"/>
</dbReference>
<keyword evidence="5 6" id="KW-0378">Hydrolase</keyword>
<dbReference type="InterPro" id="IPR036005">
    <property type="entry name" value="Creatinase/aminopeptidase-like"/>
</dbReference>
<evidence type="ECO:0000256" key="4">
    <source>
        <dbReference type="ARBA" id="ARBA00022723"/>
    </source>
</evidence>
<keyword evidence="2 6" id="KW-0031">Aminopeptidase</keyword>
<feature type="binding site" evidence="6">
    <location>
        <position position="181"/>
    </location>
    <ligand>
        <name>substrate</name>
    </ligand>
</feature>
<dbReference type="InterPro" id="IPR001714">
    <property type="entry name" value="Pept_M24_MAP"/>
</dbReference>
<dbReference type="PROSITE" id="PS00680">
    <property type="entry name" value="MAP_1"/>
    <property type="match status" value="1"/>
</dbReference>
<comment type="function">
    <text evidence="1 6">Removes the N-terminal methionine from nascent proteins. The N-terminal methionine is often cleaved when the second residue in the primary sequence is small and uncharged (Met-Ala-, Cys, Gly, Pro, Ser, Thr, or Val). Requires deformylation of the N(alpha)-formylated initiator methionine before it can be hydrolyzed.</text>
</comment>
<accession>A0ABX1NJ68</accession>
<dbReference type="CDD" id="cd01086">
    <property type="entry name" value="MetAP1"/>
    <property type="match status" value="1"/>
</dbReference>
<feature type="binding site" evidence="6">
    <location>
        <position position="100"/>
    </location>
    <ligand>
        <name>a divalent metal cation</name>
        <dbReference type="ChEBI" id="CHEBI:60240"/>
        <label>1</label>
    </ligand>
</feature>
<feature type="domain" description="Peptidase M24" evidence="8">
    <location>
        <begin position="18"/>
        <end position="245"/>
    </location>
</feature>
<sequence length="275" mass="29784">MARKQQVPIRSQAEIAMARRAGALAADVLRMIGEHVRAGVTTDELDRICHDYIVNVQQAIPANIGYHGYPKTICASANHVVCHGIPSAKRLSSGDILNIDVAVIKDGWFGDSSRMYFVGKPGVLARRLVRTTYEAMRAGILAVRPGATLGDIGHAIQTVAHREGFTVVREYCGHGIGDVYHDEPQVLHYGRPGAGLTLEPGMVFTIEPMINAGRPETRELGDGWTVVTKDHSLSAQWEHMVAVTADGFEILTPWPEGYGDYPAIEAAALVPAQAL</sequence>
<dbReference type="EMBL" id="WTVS01000043">
    <property type="protein sequence ID" value="NMF99361.1"/>
    <property type="molecule type" value="Genomic_DNA"/>
</dbReference>
<feature type="binding site" evidence="6">
    <location>
        <position position="238"/>
    </location>
    <ligand>
        <name>a divalent metal cation</name>
        <dbReference type="ChEBI" id="CHEBI:60240"/>
        <label>2</label>
        <note>catalytic</note>
    </ligand>
</feature>
<dbReference type="RefSeq" id="WP_169141966.1">
    <property type="nucleotide sequence ID" value="NZ_WTVS01000043.1"/>
</dbReference>
<name>A0ABX1NJ68_9RHOO</name>
<comment type="similarity">
    <text evidence="6">Belongs to the peptidase M24A family. Methionine aminopeptidase type 1 subfamily.</text>
</comment>
<evidence type="ECO:0000256" key="6">
    <source>
        <dbReference type="HAMAP-Rule" id="MF_01974"/>
    </source>
</evidence>
<dbReference type="PANTHER" id="PTHR43330:SF27">
    <property type="entry name" value="METHIONINE AMINOPEPTIDASE"/>
    <property type="match status" value="1"/>
</dbReference>
<feature type="binding site" evidence="6">
    <location>
        <position position="111"/>
    </location>
    <ligand>
        <name>a divalent metal cation</name>
        <dbReference type="ChEBI" id="CHEBI:60240"/>
        <label>1</label>
    </ligand>
</feature>
<keyword evidence="3 6" id="KW-0645">Protease</keyword>
<dbReference type="PANTHER" id="PTHR43330">
    <property type="entry name" value="METHIONINE AMINOPEPTIDASE"/>
    <property type="match status" value="1"/>
</dbReference>
<evidence type="ECO:0000313" key="10">
    <source>
        <dbReference type="Proteomes" id="UP000634522"/>
    </source>
</evidence>
<dbReference type="NCBIfam" id="TIGR00500">
    <property type="entry name" value="met_pdase_I"/>
    <property type="match status" value="1"/>
</dbReference>
<dbReference type="GO" id="GO:0004239">
    <property type="term" value="F:initiator methionyl aminopeptidase activity"/>
    <property type="evidence" value="ECO:0007669"/>
    <property type="project" value="UniProtKB-EC"/>
</dbReference>
<dbReference type="InterPro" id="IPR002467">
    <property type="entry name" value="Pept_M24A_MAP1"/>
</dbReference>
<keyword evidence="4 6" id="KW-0479">Metal-binding</keyword>
<gene>
    <name evidence="6 9" type="primary">map</name>
    <name evidence="9" type="ORF">GPA27_18440</name>
</gene>
<feature type="binding site" evidence="6">
    <location>
        <position position="111"/>
    </location>
    <ligand>
        <name>a divalent metal cation</name>
        <dbReference type="ChEBI" id="CHEBI:60240"/>
        <label>2</label>
        <note>catalytic</note>
    </ligand>
</feature>
<dbReference type="InterPro" id="IPR000994">
    <property type="entry name" value="Pept_M24"/>
</dbReference>
<dbReference type="Pfam" id="PF00557">
    <property type="entry name" value="Peptidase_M24"/>
    <property type="match status" value="1"/>
</dbReference>
<comment type="caution">
    <text evidence="9">The sequence shown here is derived from an EMBL/GenBank/DDBJ whole genome shotgun (WGS) entry which is preliminary data.</text>
</comment>
<evidence type="ECO:0000256" key="2">
    <source>
        <dbReference type="ARBA" id="ARBA00022438"/>
    </source>
</evidence>
<evidence type="ECO:0000256" key="5">
    <source>
        <dbReference type="ARBA" id="ARBA00022801"/>
    </source>
</evidence>
<evidence type="ECO:0000259" key="8">
    <source>
        <dbReference type="Pfam" id="PF00557"/>
    </source>
</evidence>
<dbReference type="PRINTS" id="PR00599">
    <property type="entry name" value="MAPEPTIDASE"/>
</dbReference>
<evidence type="ECO:0000256" key="1">
    <source>
        <dbReference type="ARBA" id="ARBA00002521"/>
    </source>
</evidence>
<reference evidence="9 10" key="1">
    <citation type="submission" date="2019-12" db="EMBL/GenBank/DDBJ databases">
        <title>Comparative genomics gives insights into the taxonomy of the Azoarcus-Aromatoleum group and reveals separate origins of nif in the plant-associated Azoarcus and non-plant-associated Aromatoleum sub-groups.</title>
        <authorList>
            <person name="Lafos M."/>
            <person name="Maluk M."/>
            <person name="Batista M."/>
            <person name="Junghare M."/>
            <person name="Carmona M."/>
            <person name="Faoro H."/>
            <person name="Cruz L.M."/>
            <person name="Battistoni F."/>
            <person name="De Souza E."/>
            <person name="Pedrosa F."/>
            <person name="Chen W.-M."/>
            <person name="Poole P.S."/>
            <person name="Dixon R.A."/>
            <person name="James E.K."/>
        </authorList>
    </citation>
    <scope>NUCLEOTIDE SEQUENCE [LARGE SCALE GENOMIC DNA]</scope>
    <source>
        <strain evidence="9 10">T</strain>
    </source>
</reference>
<comment type="cofactor">
    <cofactor evidence="6">
        <name>Co(2+)</name>
        <dbReference type="ChEBI" id="CHEBI:48828"/>
    </cofactor>
    <cofactor evidence="6">
        <name>Zn(2+)</name>
        <dbReference type="ChEBI" id="CHEBI:29105"/>
    </cofactor>
    <cofactor evidence="6">
        <name>Mn(2+)</name>
        <dbReference type="ChEBI" id="CHEBI:29035"/>
    </cofactor>
    <cofactor evidence="6">
        <name>Fe(2+)</name>
        <dbReference type="ChEBI" id="CHEBI:29033"/>
    </cofactor>
    <text evidence="6">Binds 2 divalent metal cations per subunit. Has a high-affinity and a low affinity metal-binding site. The true nature of the physiological cofactor is under debate. The enzyme is active with cobalt, zinc, manganese or divalent iron ions. Most likely, methionine aminopeptidases function as mononuclear Fe(2+)-metalloproteases under physiological conditions, and the catalytically relevant metal-binding site has been assigned to the histidine-containing high-affinity site.</text>
</comment>
<organism evidence="9 10">
    <name type="scientific">Aromatoleum toluolicum</name>
    <dbReference type="NCBI Taxonomy" id="90060"/>
    <lineage>
        <taxon>Bacteria</taxon>
        <taxon>Pseudomonadati</taxon>
        <taxon>Pseudomonadota</taxon>
        <taxon>Betaproteobacteria</taxon>
        <taxon>Rhodocyclales</taxon>
        <taxon>Rhodocyclaceae</taxon>
        <taxon>Aromatoleum</taxon>
    </lineage>
</organism>
<comment type="catalytic activity">
    <reaction evidence="6 7">
        <text>Release of N-terminal amino acids, preferentially methionine, from peptides and arylamides.</text>
        <dbReference type="EC" id="3.4.11.18"/>
    </reaction>
</comment>
<evidence type="ECO:0000313" key="9">
    <source>
        <dbReference type="EMBL" id="NMF99361.1"/>
    </source>
</evidence>
<feature type="binding site" evidence="6">
    <location>
        <position position="238"/>
    </location>
    <ligand>
        <name>a divalent metal cation</name>
        <dbReference type="ChEBI" id="CHEBI:60240"/>
        <label>1</label>
    </ligand>
</feature>
<dbReference type="HAMAP" id="MF_01974">
    <property type="entry name" value="MetAP_1"/>
    <property type="match status" value="1"/>
</dbReference>
<comment type="subunit">
    <text evidence="6">Monomer.</text>
</comment>